<dbReference type="EMBL" id="PVNL01000096">
    <property type="protein sequence ID" value="PRQ05253.1"/>
    <property type="molecule type" value="Genomic_DNA"/>
</dbReference>
<evidence type="ECO:0000259" key="7">
    <source>
        <dbReference type="Pfam" id="PF07637"/>
    </source>
</evidence>
<dbReference type="InterPro" id="IPR013039">
    <property type="entry name" value="DUF1588"/>
</dbReference>
<evidence type="ECO:0008006" key="10">
    <source>
        <dbReference type="Google" id="ProtNLM"/>
    </source>
</evidence>
<feature type="domain" description="DUF1592" evidence="6">
    <location>
        <begin position="227"/>
        <end position="355"/>
    </location>
</feature>
<dbReference type="Pfam" id="PF07626">
    <property type="entry name" value="PSD3"/>
    <property type="match status" value="1"/>
</dbReference>
<dbReference type="InterPro" id="IPR013036">
    <property type="entry name" value="DUF1587"/>
</dbReference>
<dbReference type="Pfam" id="PF07627">
    <property type="entry name" value="PSCyt3"/>
    <property type="match status" value="1"/>
</dbReference>
<proteinExistence type="predicted"/>
<dbReference type="Pfam" id="PF07624">
    <property type="entry name" value="PSD2"/>
    <property type="match status" value="1"/>
</dbReference>
<gene>
    <name evidence="8" type="ORF">ENSA7_47030</name>
</gene>
<dbReference type="Proteomes" id="UP000238823">
    <property type="component" value="Unassembled WGS sequence"/>
</dbReference>
<feature type="chain" id="PRO_5015634609" description="Cellulose-binding domain protein" evidence="2">
    <location>
        <begin position="27"/>
        <end position="562"/>
    </location>
</feature>
<dbReference type="InterPro" id="IPR011478">
    <property type="entry name" value="DUF1585"/>
</dbReference>
<dbReference type="RefSeq" id="WP_106091621.1">
    <property type="nucleotide sequence ID" value="NZ_PVNL01000096.1"/>
</dbReference>
<organism evidence="8 9">
    <name type="scientific">Enhygromyxa salina</name>
    <dbReference type="NCBI Taxonomy" id="215803"/>
    <lineage>
        <taxon>Bacteria</taxon>
        <taxon>Pseudomonadati</taxon>
        <taxon>Myxococcota</taxon>
        <taxon>Polyangia</taxon>
        <taxon>Nannocystales</taxon>
        <taxon>Nannocystaceae</taxon>
        <taxon>Enhygromyxa</taxon>
    </lineage>
</organism>
<evidence type="ECO:0000256" key="1">
    <source>
        <dbReference type="SAM" id="MobiDB-lite"/>
    </source>
</evidence>
<accession>A0A2S9YJG9</accession>
<evidence type="ECO:0000259" key="4">
    <source>
        <dbReference type="Pfam" id="PF07626"/>
    </source>
</evidence>
<dbReference type="InterPro" id="IPR013042">
    <property type="entry name" value="DUF1592"/>
</dbReference>
<keyword evidence="2" id="KW-0732">Signal</keyword>
<protein>
    <recommendedName>
        <fullName evidence="10">Cellulose-binding domain protein</fullName>
    </recommendedName>
</protein>
<evidence type="ECO:0000313" key="8">
    <source>
        <dbReference type="EMBL" id="PRQ05253.1"/>
    </source>
</evidence>
<feature type="region of interest" description="Disordered" evidence="1">
    <location>
        <begin position="36"/>
        <end position="58"/>
    </location>
</feature>
<dbReference type="Pfam" id="PF07631">
    <property type="entry name" value="PSD4"/>
    <property type="match status" value="1"/>
</dbReference>
<sequence>MVITVMPRVGSTLLLATALLVATSCGGDGDAADTFSTFSGSGTGSDTEDTDDTNPEDGEFAEPRLRILLGRQYVNAVGDLLGPAAAAVASPRADVTLNGFDAIGAAQISLTDADIDAYERSAVAIAAVATANPASLSAYLSCTPTQPADLECLRSFVGSFGFMAWRRPLDEAELGRWAEVGVTAATDFGSFDKGLEFIIAGMLQSPNFVYQVEVGTPTDDGSGQRKLSGLEVATRMSLFLLDTTPSRALLEAAQAGELDDAAGVRSWAQQLISDPRSRAAFDNYFEEVLHLRTLAEIAKDPGTYPGWSPYLADSMKVETIALIDDVVWIEDGDFRDILDAEHTFVNQALADHYGVAYPGPSGFVRVPVPPGEKRGGIFGHAALLSVLAHVSSTSPTVRGKFVQERMLCFSIPPPPPGVVTDLPSTEQAKTMRERLALHQEEPLCASCHNIMDPIGFGLENYDGVGIYRTLDNGAPIDAASDIDGEPFEGALELGQALREREQFSWCSVLNLYRHATGHVELAGELARLQDVADAFVDADHRLKAALVELVASRAFRYVGEQL</sequence>
<evidence type="ECO:0000259" key="6">
    <source>
        <dbReference type="Pfam" id="PF07631"/>
    </source>
</evidence>
<feature type="domain" description="DUF1585" evidence="3">
    <location>
        <begin position="483"/>
        <end position="555"/>
    </location>
</feature>
<feature type="signal peptide" evidence="2">
    <location>
        <begin position="1"/>
        <end position="26"/>
    </location>
</feature>
<evidence type="ECO:0000256" key="2">
    <source>
        <dbReference type="SAM" id="SignalP"/>
    </source>
</evidence>
<evidence type="ECO:0000313" key="9">
    <source>
        <dbReference type="Proteomes" id="UP000238823"/>
    </source>
</evidence>
<feature type="compositionally biased region" description="Acidic residues" evidence="1">
    <location>
        <begin position="46"/>
        <end position="58"/>
    </location>
</feature>
<reference evidence="8 9" key="1">
    <citation type="submission" date="2018-03" db="EMBL/GenBank/DDBJ databases">
        <title>Draft Genome Sequences of the Obligatory Marine Myxobacteria Enhygromyxa salina SWB007.</title>
        <authorList>
            <person name="Poehlein A."/>
            <person name="Moghaddam J.A."/>
            <person name="Harms H."/>
            <person name="Alanjari M."/>
            <person name="Koenig G.M."/>
            <person name="Daniel R."/>
            <person name="Schaeberle T.F."/>
        </authorList>
    </citation>
    <scope>NUCLEOTIDE SEQUENCE [LARGE SCALE GENOMIC DNA]</scope>
    <source>
        <strain evidence="8 9">SWB007</strain>
    </source>
</reference>
<dbReference type="Pfam" id="PF07637">
    <property type="entry name" value="PSD5"/>
    <property type="match status" value="1"/>
</dbReference>
<evidence type="ECO:0000259" key="3">
    <source>
        <dbReference type="Pfam" id="PF07624"/>
    </source>
</evidence>
<evidence type="ECO:0000259" key="5">
    <source>
        <dbReference type="Pfam" id="PF07627"/>
    </source>
</evidence>
<feature type="domain" description="DUF1588" evidence="5">
    <location>
        <begin position="374"/>
        <end position="469"/>
    </location>
</feature>
<name>A0A2S9YJG9_9BACT</name>
<dbReference type="InterPro" id="IPR013043">
    <property type="entry name" value="DUF1595"/>
</dbReference>
<comment type="caution">
    <text evidence="8">The sequence shown here is derived from an EMBL/GenBank/DDBJ whole genome shotgun (WGS) entry which is preliminary data.</text>
</comment>
<feature type="domain" description="DUF1587" evidence="4">
    <location>
        <begin position="71"/>
        <end position="130"/>
    </location>
</feature>
<feature type="domain" description="DUF1595" evidence="7">
    <location>
        <begin position="152"/>
        <end position="213"/>
    </location>
</feature>
<dbReference type="AlphaFoldDB" id="A0A2S9YJG9"/>